<dbReference type="RefSeq" id="WP_063389469.1">
    <property type="nucleotide sequence ID" value="NZ_LWBR01000074.1"/>
</dbReference>
<keyword evidence="2" id="KW-1185">Reference proteome</keyword>
<organism evidence="1 2">
    <name type="scientific">Aeribacillus pallidus</name>
    <dbReference type="NCBI Taxonomy" id="33936"/>
    <lineage>
        <taxon>Bacteria</taxon>
        <taxon>Bacillati</taxon>
        <taxon>Bacillota</taxon>
        <taxon>Bacilli</taxon>
        <taxon>Bacillales</taxon>
        <taxon>Bacillaceae</taxon>
        <taxon>Aeribacillus</taxon>
    </lineage>
</organism>
<dbReference type="OrthoDB" id="2882689at2"/>
<dbReference type="Proteomes" id="UP000076476">
    <property type="component" value="Unassembled WGS sequence"/>
</dbReference>
<protein>
    <submittedName>
        <fullName evidence="1">Uncharacterized protein</fullName>
    </submittedName>
</protein>
<sequence>MKYEISFKKNDKGLEVNVPSCISPVAILLMGDIQRNGEPWINLIHKVLKGESSYEECTGNNCTLEIKKDITKIIDNYSEDEEECIIETIELKKIIELWVRKINNI</sequence>
<proteinExistence type="predicted"/>
<evidence type="ECO:0000313" key="2">
    <source>
        <dbReference type="Proteomes" id="UP000076476"/>
    </source>
</evidence>
<gene>
    <name evidence="1" type="ORF">AZI98_17120</name>
</gene>
<evidence type="ECO:0000313" key="1">
    <source>
        <dbReference type="EMBL" id="KZN94856.1"/>
    </source>
</evidence>
<dbReference type="EMBL" id="LWBR01000074">
    <property type="protein sequence ID" value="KZN94856.1"/>
    <property type="molecule type" value="Genomic_DNA"/>
</dbReference>
<comment type="caution">
    <text evidence="1">The sequence shown here is derived from an EMBL/GenBank/DDBJ whole genome shotgun (WGS) entry which is preliminary data.</text>
</comment>
<accession>A0A165WBY9</accession>
<dbReference type="AlphaFoldDB" id="A0A165WBY9"/>
<reference evidence="1 2" key="1">
    <citation type="submission" date="2016-04" db="EMBL/GenBank/DDBJ databases">
        <title>Draft genome sequence of Aeribacillus pallidus 8m3 from petroleum reservoir.</title>
        <authorList>
            <person name="Poltaraus A.B."/>
            <person name="Nazina T.N."/>
            <person name="Tourova T.P."/>
            <person name="Malakho S.M."/>
            <person name="Korshunova A.V."/>
            <person name="Sokolova D.S."/>
        </authorList>
    </citation>
    <scope>NUCLEOTIDE SEQUENCE [LARGE SCALE GENOMIC DNA]</scope>
    <source>
        <strain evidence="1 2">8m3</strain>
    </source>
</reference>
<name>A0A165WBY9_9BACI</name>